<gene>
    <name evidence="4" type="ORF">PG999_007556</name>
</gene>
<feature type="domain" description="Nephrocystin 3-like N-terminal" evidence="2">
    <location>
        <begin position="4"/>
        <end position="141"/>
    </location>
</feature>
<dbReference type="Pfam" id="PF24883">
    <property type="entry name" value="NPHP3_N"/>
    <property type="match status" value="1"/>
</dbReference>
<comment type="caution">
    <text evidence="4">The sequence shown here is derived from an EMBL/GenBank/DDBJ whole genome shotgun (WGS) entry which is preliminary data.</text>
</comment>
<dbReference type="EMBL" id="JAQQWP010000007">
    <property type="protein sequence ID" value="KAK8109419.1"/>
    <property type="molecule type" value="Genomic_DNA"/>
</dbReference>
<organism evidence="4 5">
    <name type="scientific">Apiospora kogelbergensis</name>
    <dbReference type="NCBI Taxonomy" id="1337665"/>
    <lineage>
        <taxon>Eukaryota</taxon>
        <taxon>Fungi</taxon>
        <taxon>Dikarya</taxon>
        <taxon>Ascomycota</taxon>
        <taxon>Pezizomycotina</taxon>
        <taxon>Sordariomycetes</taxon>
        <taxon>Xylariomycetidae</taxon>
        <taxon>Amphisphaeriales</taxon>
        <taxon>Apiosporaceae</taxon>
        <taxon>Apiospora</taxon>
    </lineage>
</organism>
<accession>A0AAW0QSL9</accession>
<sequence>MKFVCAQRVVHEHLEYWAESHQLVIPSFYFWNSGSRLQKSLEGLLRTLLFEILRHDPGVIPSITSDPKLAVPLSYDEDWDVETLFQMYEIAVRQQEKVKFCFFVDGLDEFQDQDQKALRDLTNALHRLEITDKIKLCVASRPWTEFADIYGHDPSKSLKLEDMTRNDIHSYVSATFNSHEQFSKLRDSDQNYEILISAVVDRARGVFLWVRLVVQILLDGFTFHESVQSLQQQLLTFPKDLEDFFHQMLKSIPPAYRLRAAAILRVATDVDQPHLLVFYHFLDEIIQGSAPELNSSSTPIGAHDLSTICEKIRRQVNGRFRGILEVTTIFDKVPEDPTVHAVALEYFGTHVDFLHRTVRDFLVSSQKAKDFFHASIGSNADLSIACTKAAVSQIKFAKLSAMNLAYFDHLVCQLFFHTRHAASLSDATTTLDDILGIAEELCVAKVLLPEHNMPFCFAGLAAQSGHTSFLERKFKMGLSLDAVTDSQGKIPGVLKPVLDSRDSLAKKQTNSPTSFVTLLRRQRRSEPQQLNYQRKPLLNYALTPNTPFAAPCITTVELLISQGASPNEKILDPELQETRPTVWEHFLASLYLQKVGANHKEYLEITKLLLRNGASLSCGVKIGLFLSKDIGQPRLHTVQHLVEKKTLTARELIKRVFTLDEVNQLIPSRMGRLVHKYALKGIHQHTGIVTRD</sequence>
<evidence type="ECO:0000256" key="1">
    <source>
        <dbReference type="ARBA" id="ARBA00022737"/>
    </source>
</evidence>
<dbReference type="AlphaFoldDB" id="A0AAW0QSL9"/>
<protein>
    <recommendedName>
        <fullName evidence="6">NACHT domain-containing protein</fullName>
    </recommendedName>
</protein>
<evidence type="ECO:0008006" key="6">
    <source>
        <dbReference type="Google" id="ProtNLM"/>
    </source>
</evidence>
<evidence type="ECO:0000259" key="3">
    <source>
        <dbReference type="Pfam" id="PF25053"/>
    </source>
</evidence>
<dbReference type="PANTHER" id="PTHR10039:SF5">
    <property type="entry name" value="NACHT DOMAIN-CONTAINING PROTEIN"/>
    <property type="match status" value="1"/>
</dbReference>
<feature type="domain" description="DUF7791" evidence="3">
    <location>
        <begin position="251"/>
        <end position="398"/>
    </location>
</feature>
<keyword evidence="5" id="KW-1185">Reference proteome</keyword>
<proteinExistence type="predicted"/>
<dbReference type="InterPro" id="IPR056693">
    <property type="entry name" value="DUF7791"/>
</dbReference>
<dbReference type="PANTHER" id="PTHR10039">
    <property type="entry name" value="AMELOGENIN"/>
    <property type="match status" value="1"/>
</dbReference>
<evidence type="ECO:0000259" key="2">
    <source>
        <dbReference type="Pfam" id="PF24883"/>
    </source>
</evidence>
<dbReference type="Proteomes" id="UP001392437">
    <property type="component" value="Unassembled WGS sequence"/>
</dbReference>
<evidence type="ECO:0000313" key="4">
    <source>
        <dbReference type="EMBL" id="KAK8109419.1"/>
    </source>
</evidence>
<keyword evidence="1" id="KW-0677">Repeat</keyword>
<dbReference type="Pfam" id="PF25053">
    <property type="entry name" value="DUF7791"/>
    <property type="match status" value="1"/>
</dbReference>
<evidence type="ECO:0000313" key="5">
    <source>
        <dbReference type="Proteomes" id="UP001392437"/>
    </source>
</evidence>
<name>A0AAW0QSL9_9PEZI</name>
<reference evidence="4 5" key="1">
    <citation type="submission" date="2023-01" db="EMBL/GenBank/DDBJ databases">
        <title>Analysis of 21 Apiospora genomes using comparative genomics revels a genus with tremendous synthesis potential of carbohydrate active enzymes and secondary metabolites.</title>
        <authorList>
            <person name="Sorensen T."/>
        </authorList>
    </citation>
    <scope>NUCLEOTIDE SEQUENCE [LARGE SCALE GENOMIC DNA]</scope>
    <source>
        <strain evidence="4 5">CBS 117206</strain>
    </source>
</reference>
<dbReference type="InterPro" id="IPR056884">
    <property type="entry name" value="NPHP3-like_N"/>
</dbReference>